<dbReference type="RefSeq" id="WP_258122290.1">
    <property type="nucleotide sequence ID" value="NZ_CP062229.1"/>
</dbReference>
<protein>
    <submittedName>
        <fullName evidence="1">Uncharacterized protein</fullName>
    </submittedName>
</protein>
<keyword evidence="2" id="KW-1185">Reference proteome</keyword>
<reference evidence="1" key="1">
    <citation type="submission" date="2020-09" db="EMBL/GenBank/DDBJ databases">
        <title>Rhizobia associated with sainfoin plants.</title>
        <authorList>
            <person name="Asharfi S."/>
            <person name="Kuzmanovic N."/>
            <person name="Bunk B."/>
            <person name="Sproeer C."/>
            <person name="Becker M."/>
            <person name="Thuenen T."/>
        </authorList>
    </citation>
    <scope>NUCLEOTIDE SEQUENCE</scope>
    <source>
        <strain evidence="1">OM4</strain>
    </source>
</reference>
<sequence length="88" mass="9798">MSFLIIAVFVQPPSFADFESVTLLVRDEKRTLCLLTERLAIQLVDVEPKAFGPVPRQQLIDPVDRVTSAMRPARHLGDLPLGSVRRGS</sequence>
<organism evidence="1 2">
    <name type="scientific">Mesorhizobium onobrychidis</name>
    <dbReference type="NCBI Taxonomy" id="2775404"/>
    <lineage>
        <taxon>Bacteria</taxon>
        <taxon>Pseudomonadati</taxon>
        <taxon>Pseudomonadota</taxon>
        <taxon>Alphaproteobacteria</taxon>
        <taxon>Hyphomicrobiales</taxon>
        <taxon>Phyllobacteriaceae</taxon>
        <taxon>Mesorhizobium</taxon>
    </lineage>
</organism>
<dbReference type="Proteomes" id="UP001058098">
    <property type="component" value="Chromosome"/>
</dbReference>
<dbReference type="EMBL" id="CP062229">
    <property type="protein sequence ID" value="UVC17418.1"/>
    <property type="molecule type" value="Genomic_DNA"/>
</dbReference>
<evidence type="ECO:0000313" key="1">
    <source>
        <dbReference type="EMBL" id="UVC17418.1"/>
    </source>
</evidence>
<proteinExistence type="predicted"/>
<accession>A0ABY5R2B3</accession>
<evidence type="ECO:0000313" key="2">
    <source>
        <dbReference type="Proteomes" id="UP001058098"/>
    </source>
</evidence>
<gene>
    <name evidence="1" type="ORF">IHQ72_10030</name>
</gene>
<name>A0ABY5R2B3_9HYPH</name>